<gene>
    <name evidence="8" type="ORF">PCOR1329_LOCUS61319</name>
</gene>
<evidence type="ECO:0000256" key="2">
    <source>
        <dbReference type="ARBA" id="ARBA00007168"/>
    </source>
</evidence>
<dbReference type="PANTHER" id="PTHR12385">
    <property type="entry name" value="CHOLINE TRANSPORTER-LIKE (SLC FAMILY 44)"/>
    <property type="match status" value="1"/>
</dbReference>
<proteinExistence type="inferred from homology"/>
<keyword evidence="9" id="KW-1185">Reference proteome</keyword>
<comment type="caution">
    <text evidence="8">The sequence shown here is derived from an EMBL/GenBank/DDBJ whole genome shotgun (WGS) entry which is preliminary data.</text>
</comment>
<keyword evidence="3" id="KW-0812">Transmembrane</keyword>
<protein>
    <recommendedName>
        <fullName evidence="7">Choline transporter-like protein</fullName>
    </recommendedName>
</protein>
<dbReference type="EMBL" id="CAUYUJ010017713">
    <property type="protein sequence ID" value="CAK0877197.1"/>
    <property type="molecule type" value="Genomic_DNA"/>
</dbReference>
<evidence type="ECO:0000256" key="1">
    <source>
        <dbReference type="ARBA" id="ARBA00004141"/>
    </source>
</evidence>
<organism evidence="8 9">
    <name type="scientific">Prorocentrum cordatum</name>
    <dbReference type="NCBI Taxonomy" id="2364126"/>
    <lineage>
        <taxon>Eukaryota</taxon>
        <taxon>Sar</taxon>
        <taxon>Alveolata</taxon>
        <taxon>Dinophyceae</taxon>
        <taxon>Prorocentrales</taxon>
        <taxon>Prorocentraceae</taxon>
        <taxon>Prorocentrum</taxon>
    </lineage>
</organism>
<feature type="non-terminal residue" evidence="8">
    <location>
        <position position="1"/>
    </location>
</feature>
<evidence type="ECO:0000256" key="6">
    <source>
        <dbReference type="ARBA" id="ARBA00023180"/>
    </source>
</evidence>
<sequence>VLWPAQKTARRGDDKNQSCECLVACVTFCLECFKKSLEFINKMAYVDVAIHSSSFCHATVKVFDFITSEGLP</sequence>
<evidence type="ECO:0000313" key="9">
    <source>
        <dbReference type="Proteomes" id="UP001189429"/>
    </source>
</evidence>
<comment type="function">
    <text evidence="7">Choline transporter.</text>
</comment>
<name>A0ABN9VUJ0_9DINO</name>
<dbReference type="Pfam" id="PF04515">
    <property type="entry name" value="Choline_transpo"/>
    <property type="match status" value="1"/>
</dbReference>
<keyword evidence="6" id="KW-0325">Glycoprotein</keyword>
<dbReference type="PANTHER" id="PTHR12385:SF14">
    <property type="entry name" value="CHOLINE TRANSPORTER-LIKE 2"/>
    <property type="match status" value="1"/>
</dbReference>
<keyword evidence="5" id="KW-0472">Membrane</keyword>
<accession>A0ABN9VUJ0</accession>
<dbReference type="InterPro" id="IPR007603">
    <property type="entry name" value="Choline_transptr-like"/>
</dbReference>
<dbReference type="Proteomes" id="UP001189429">
    <property type="component" value="Unassembled WGS sequence"/>
</dbReference>
<evidence type="ECO:0000313" key="8">
    <source>
        <dbReference type="EMBL" id="CAK0877197.1"/>
    </source>
</evidence>
<comment type="subcellular location">
    <subcellularLocation>
        <location evidence="7">Cell membrane</location>
        <topology evidence="7">Multi-pass membrane protein</topology>
    </subcellularLocation>
    <subcellularLocation>
        <location evidence="1">Membrane</location>
        <topology evidence="1">Multi-pass membrane protein</topology>
    </subcellularLocation>
</comment>
<evidence type="ECO:0000256" key="4">
    <source>
        <dbReference type="ARBA" id="ARBA00022989"/>
    </source>
</evidence>
<evidence type="ECO:0000256" key="3">
    <source>
        <dbReference type="ARBA" id="ARBA00022692"/>
    </source>
</evidence>
<evidence type="ECO:0000256" key="7">
    <source>
        <dbReference type="RuleBase" id="RU368066"/>
    </source>
</evidence>
<evidence type="ECO:0000256" key="5">
    <source>
        <dbReference type="ARBA" id="ARBA00023136"/>
    </source>
</evidence>
<keyword evidence="4" id="KW-1133">Transmembrane helix</keyword>
<reference evidence="8" key="1">
    <citation type="submission" date="2023-10" db="EMBL/GenBank/DDBJ databases">
        <authorList>
            <person name="Chen Y."/>
            <person name="Shah S."/>
            <person name="Dougan E. K."/>
            <person name="Thang M."/>
            <person name="Chan C."/>
        </authorList>
    </citation>
    <scope>NUCLEOTIDE SEQUENCE [LARGE SCALE GENOMIC DNA]</scope>
</reference>
<comment type="similarity">
    <text evidence="2 7">Belongs to the CTL (choline transporter-like) family.</text>
</comment>